<accession>A0A2P2L9W1</accession>
<dbReference type="AlphaFoldDB" id="A0A2P2L9W1"/>
<sequence length="56" mass="6493">MQITSIKQAICSHLQFSLEFRSVELSSLLARESKVDLLKVYSILSSYMVNRRVFLI</sequence>
<name>A0A2P2L9W1_RHIMU</name>
<dbReference type="EMBL" id="GGEC01034271">
    <property type="protein sequence ID" value="MBX14755.1"/>
    <property type="molecule type" value="Transcribed_RNA"/>
</dbReference>
<evidence type="ECO:0000313" key="1">
    <source>
        <dbReference type="EMBL" id="MBX14755.1"/>
    </source>
</evidence>
<proteinExistence type="predicted"/>
<organism evidence="1">
    <name type="scientific">Rhizophora mucronata</name>
    <name type="common">Asiatic mangrove</name>
    <dbReference type="NCBI Taxonomy" id="61149"/>
    <lineage>
        <taxon>Eukaryota</taxon>
        <taxon>Viridiplantae</taxon>
        <taxon>Streptophyta</taxon>
        <taxon>Embryophyta</taxon>
        <taxon>Tracheophyta</taxon>
        <taxon>Spermatophyta</taxon>
        <taxon>Magnoliopsida</taxon>
        <taxon>eudicotyledons</taxon>
        <taxon>Gunneridae</taxon>
        <taxon>Pentapetalae</taxon>
        <taxon>rosids</taxon>
        <taxon>fabids</taxon>
        <taxon>Malpighiales</taxon>
        <taxon>Rhizophoraceae</taxon>
        <taxon>Rhizophora</taxon>
    </lineage>
</organism>
<reference evidence="1" key="1">
    <citation type="submission" date="2018-02" db="EMBL/GenBank/DDBJ databases">
        <title>Rhizophora mucronata_Transcriptome.</title>
        <authorList>
            <person name="Meera S.P."/>
            <person name="Sreeshan A."/>
            <person name="Augustine A."/>
        </authorList>
    </citation>
    <scope>NUCLEOTIDE SEQUENCE</scope>
    <source>
        <tissue evidence="1">Leaf</tissue>
    </source>
</reference>
<protein>
    <submittedName>
        <fullName evidence="1">Uncharacterized protein</fullName>
    </submittedName>
</protein>